<gene>
    <name evidence="3" type="primary">rpsP</name>
    <name evidence="4" type="ORF">AUJ73_05285</name>
</gene>
<sequence>MSTKIKLKRIGRKRLGIYRIVIADESTKRDGKVISAIGTYNPTIKPPELNVDKENLKIWLDRGAKPTQPVRKLLKL</sequence>
<dbReference type="STRING" id="1805209.AUJ73_05285"/>
<dbReference type="NCBIfam" id="TIGR00002">
    <property type="entry name" value="S16"/>
    <property type="match status" value="1"/>
</dbReference>
<comment type="similarity">
    <text evidence="3">Belongs to the bacterial ribosomal protein bS16 family.</text>
</comment>
<evidence type="ECO:0000313" key="5">
    <source>
        <dbReference type="Proteomes" id="UP000183120"/>
    </source>
</evidence>
<dbReference type="InterPro" id="IPR000307">
    <property type="entry name" value="Ribosomal_bS16"/>
</dbReference>
<dbReference type="GO" id="GO:0015935">
    <property type="term" value="C:small ribosomal subunit"/>
    <property type="evidence" value="ECO:0007669"/>
    <property type="project" value="TreeGrafter"/>
</dbReference>
<dbReference type="Proteomes" id="UP000183120">
    <property type="component" value="Unassembled WGS sequence"/>
</dbReference>
<dbReference type="InterPro" id="IPR020592">
    <property type="entry name" value="Ribosomal_bS16_CS"/>
</dbReference>
<dbReference type="AlphaFoldDB" id="A0A1J4TLD9"/>
<proteinExistence type="inferred from homology"/>
<dbReference type="GO" id="GO:0005737">
    <property type="term" value="C:cytoplasm"/>
    <property type="evidence" value="ECO:0007669"/>
    <property type="project" value="UniProtKB-ARBA"/>
</dbReference>
<keyword evidence="1 3" id="KW-0689">Ribosomal protein</keyword>
<comment type="caution">
    <text evidence="4">The sequence shown here is derived from an EMBL/GenBank/DDBJ whole genome shotgun (WGS) entry which is preliminary data.</text>
</comment>
<accession>A0A1J4TLD9</accession>
<dbReference type="PROSITE" id="PS00732">
    <property type="entry name" value="RIBOSOMAL_S16"/>
    <property type="match status" value="1"/>
</dbReference>
<organism evidence="4 5">
    <name type="scientific">Candidatus Gottesmanbacteria bacterium CG1_02_37_22</name>
    <dbReference type="NCBI Taxonomy" id="1805209"/>
    <lineage>
        <taxon>Bacteria</taxon>
        <taxon>Candidatus Gottesmaniibacteriota</taxon>
    </lineage>
</organism>
<name>A0A1J4TLD9_9BACT</name>
<evidence type="ECO:0000256" key="2">
    <source>
        <dbReference type="ARBA" id="ARBA00023274"/>
    </source>
</evidence>
<dbReference type="Pfam" id="PF00886">
    <property type="entry name" value="Ribosomal_S16"/>
    <property type="match status" value="1"/>
</dbReference>
<dbReference type="GO" id="GO:0003735">
    <property type="term" value="F:structural constituent of ribosome"/>
    <property type="evidence" value="ECO:0007669"/>
    <property type="project" value="InterPro"/>
</dbReference>
<evidence type="ECO:0000256" key="1">
    <source>
        <dbReference type="ARBA" id="ARBA00022980"/>
    </source>
</evidence>
<keyword evidence="2 3" id="KW-0687">Ribonucleoprotein</keyword>
<dbReference type="HAMAP" id="MF_00385">
    <property type="entry name" value="Ribosomal_bS16"/>
    <property type="match status" value="1"/>
</dbReference>
<dbReference type="InterPro" id="IPR023803">
    <property type="entry name" value="Ribosomal_bS16_dom_sf"/>
</dbReference>
<reference evidence="4 5" key="1">
    <citation type="journal article" date="2016" name="Environ. Microbiol.">
        <title>Genomic resolution of a cold subsurface aquifer community provides metabolic insights for novel microbes adapted to high CO concentrations.</title>
        <authorList>
            <person name="Probst A.J."/>
            <person name="Castelle C.J."/>
            <person name="Singh A."/>
            <person name="Brown C.T."/>
            <person name="Anantharaman K."/>
            <person name="Sharon I."/>
            <person name="Hug L.A."/>
            <person name="Burstein D."/>
            <person name="Emerson J.B."/>
            <person name="Thomas B.C."/>
            <person name="Banfield J.F."/>
        </authorList>
    </citation>
    <scope>NUCLEOTIDE SEQUENCE [LARGE SCALE GENOMIC DNA]</scope>
    <source>
        <strain evidence="4">CG1_02_37_22</strain>
    </source>
</reference>
<dbReference type="GO" id="GO:0006412">
    <property type="term" value="P:translation"/>
    <property type="evidence" value="ECO:0007669"/>
    <property type="project" value="UniProtKB-UniRule"/>
</dbReference>
<evidence type="ECO:0000256" key="3">
    <source>
        <dbReference type="HAMAP-Rule" id="MF_00385"/>
    </source>
</evidence>
<protein>
    <recommendedName>
        <fullName evidence="3">Small ribosomal subunit protein bS16</fullName>
    </recommendedName>
</protein>
<dbReference type="PANTHER" id="PTHR12919">
    <property type="entry name" value="30S RIBOSOMAL PROTEIN S16"/>
    <property type="match status" value="1"/>
</dbReference>
<dbReference type="EMBL" id="MNUY01000084">
    <property type="protein sequence ID" value="OIO12634.1"/>
    <property type="molecule type" value="Genomic_DNA"/>
</dbReference>
<dbReference type="Gene3D" id="3.30.1320.10">
    <property type="match status" value="1"/>
</dbReference>
<dbReference type="SUPFAM" id="SSF54565">
    <property type="entry name" value="Ribosomal protein S16"/>
    <property type="match status" value="1"/>
</dbReference>
<evidence type="ECO:0000313" key="4">
    <source>
        <dbReference type="EMBL" id="OIO12634.1"/>
    </source>
</evidence>
<dbReference type="PANTHER" id="PTHR12919:SF20">
    <property type="entry name" value="SMALL RIBOSOMAL SUBUNIT PROTEIN BS16M"/>
    <property type="match status" value="1"/>
</dbReference>